<evidence type="ECO:0000259" key="1">
    <source>
        <dbReference type="Pfam" id="PF18765"/>
    </source>
</evidence>
<reference evidence="4" key="2">
    <citation type="submission" date="2018-04" db="EMBL/GenBank/DDBJ databases">
        <title>Complete genome sequence of Sulfodiicoccus acidiphilus strain HS-1.</title>
        <authorList>
            <person name="Sakai H.D."/>
            <person name="Kurosawa N."/>
        </authorList>
    </citation>
    <scope>NUCLEOTIDE SEQUENCE [LARGE SCALE GENOMIC DNA]</scope>
    <source>
        <strain evidence="4">HS-1</strain>
    </source>
</reference>
<dbReference type="PANTHER" id="PTHR43852">
    <property type="entry name" value="NUCLEOTIDYLTRANSFERASE"/>
    <property type="match status" value="1"/>
</dbReference>
<dbReference type="RefSeq" id="WP_126450546.1">
    <property type="nucleotide sequence ID" value="NZ_AP018553.1"/>
</dbReference>
<dbReference type="InterPro" id="IPR052930">
    <property type="entry name" value="TA_antitoxin_MntA"/>
</dbReference>
<reference evidence="2" key="3">
    <citation type="journal article" date="2019" name="BMC Res. Notes">
        <title>Complete genome sequence of the Sulfodiicoccus acidiphilus strain HS-1T, the first crenarchaeon that lacks polB3, isolated from an acidic hot spring in Ohwaku-dani, Hakone, Japan.</title>
        <authorList>
            <person name="Sakai H.D."/>
            <person name="Kurosawa N."/>
        </authorList>
    </citation>
    <scope>NUCLEOTIDE SEQUENCE</scope>
    <source>
        <strain evidence="2">HS-1</strain>
    </source>
</reference>
<evidence type="ECO:0000313" key="2">
    <source>
        <dbReference type="EMBL" id="BBD73384.1"/>
    </source>
</evidence>
<reference evidence="3" key="4">
    <citation type="submission" date="2020-09" db="EMBL/GenBank/DDBJ databases">
        <authorList>
            <person name="Sun Q."/>
            <person name="Ohkuma M."/>
        </authorList>
    </citation>
    <scope>NUCLEOTIDE SEQUENCE</scope>
    <source>
        <strain evidence="3">JCM 31740</strain>
    </source>
</reference>
<name>A0A348B5D2_9CREN</name>
<evidence type="ECO:0000313" key="3">
    <source>
        <dbReference type="EMBL" id="GGT98901.1"/>
    </source>
</evidence>
<dbReference type="Gene3D" id="3.30.460.10">
    <property type="entry name" value="Beta Polymerase, domain 2"/>
    <property type="match status" value="1"/>
</dbReference>
<feature type="domain" description="Polymerase beta nucleotidyltransferase" evidence="1">
    <location>
        <begin position="8"/>
        <end position="97"/>
    </location>
</feature>
<dbReference type="Proteomes" id="UP000616143">
    <property type="component" value="Unassembled WGS sequence"/>
</dbReference>
<keyword evidence="4" id="KW-1185">Reference proteome</keyword>
<dbReference type="InterPro" id="IPR043519">
    <property type="entry name" value="NT_sf"/>
</dbReference>
<dbReference type="KEGG" id="sacd:HS1genome_1773"/>
<dbReference type="GeneID" id="38667253"/>
<dbReference type="InterPro" id="IPR041633">
    <property type="entry name" value="Polbeta"/>
</dbReference>
<organism evidence="2 4">
    <name type="scientific">Sulfodiicoccus acidiphilus</name>
    <dbReference type="NCBI Taxonomy" id="1670455"/>
    <lineage>
        <taxon>Archaea</taxon>
        <taxon>Thermoproteota</taxon>
        <taxon>Thermoprotei</taxon>
        <taxon>Sulfolobales</taxon>
        <taxon>Sulfolobaceae</taxon>
        <taxon>Sulfodiicoccus</taxon>
    </lineage>
</organism>
<dbReference type="OrthoDB" id="23640at2157"/>
<reference evidence="3" key="1">
    <citation type="journal article" date="2014" name="Int. J. Syst. Evol. Microbiol.">
        <title>Complete genome sequence of Corynebacterium casei LMG S-19264T (=DSM 44701T), isolated from a smear-ripened cheese.</title>
        <authorList>
            <consortium name="US DOE Joint Genome Institute (JGI-PGF)"/>
            <person name="Walter F."/>
            <person name="Albersmeier A."/>
            <person name="Kalinowski J."/>
            <person name="Ruckert C."/>
        </authorList>
    </citation>
    <scope>NUCLEOTIDE SEQUENCE</scope>
    <source>
        <strain evidence="3">JCM 31740</strain>
    </source>
</reference>
<proteinExistence type="predicted"/>
<evidence type="ECO:0000313" key="4">
    <source>
        <dbReference type="Proteomes" id="UP000276741"/>
    </source>
</evidence>
<accession>A0A348B5D2</accession>
<dbReference type="Pfam" id="PF18765">
    <property type="entry name" value="Polbeta"/>
    <property type="match status" value="1"/>
</dbReference>
<dbReference type="CDD" id="cd05403">
    <property type="entry name" value="NT_KNTase_like"/>
    <property type="match status" value="1"/>
</dbReference>
<protein>
    <recommendedName>
        <fullName evidence="1">Polymerase beta nucleotidyltransferase domain-containing protein</fullName>
    </recommendedName>
</protein>
<sequence length="134" mass="16009">MKLTDVLNKLKEFNWENCDLQFAILFGSLSRKGEGNDVDVAVEFKRRMRLEDYTRLWVDLTDYLNTEKVDLTVINERTDCYLIHEVFSDSIILYMEDWWRVHRRAVVCEDFLIDAKKLNTVENAARALVRKWQS</sequence>
<dbReference type="SUPFAM" id="SSF81301">
    <property type="entry name" value="Nucleotidyltransferase"/>
    <property type="match status" value="1"/>
</dbReference>
<dbReference type="Proteomes" id="UP000276741">
    <property type="component" value="Chromosome"/>
</dbReference>
<gene>
    <name evidence="3" type="ORF">GCM10007116_15400</name>
    <name evidence="2" type="ORF">HS1genome_1773</name>
</gene>
<dbReference type="PANTHER" id="PTHR43852:SF3">
    <property type="entry name" value="NUCLEOTIDYLTRANSFERASE"/>
    <property type="match status" value="1"/>
</dbReference>
<dbReference type="EMBL" id="BMQS01000013">
    <property type="protein sequence ID" value="GGT98901.1"/>
    <property type="molecule type" value="Genomic_DNA"/>
</dbReference>
<dbReference type="AlphaFoldDB" id="A0A348B5D2"/>
<dbReference type="EMBL" id="AP018553">
    <property type="protein sequence ID" value="BBD73384.1"/>
    <property type="molecule type" value="Genomic_DNA"/>
</dbReference>